<evidence type="ECO:0000313" key="2">
    <source>
        <dbReference type="EMBL" id="KAG5641520.1"/>
    </source>
</evidence>
<dbReference type="AlphaFoldDB" id="A0A9P7KA29"/>
<evidence type="ECO:0000259" key="1">
    <source>
        <dbReference type="Pfam" id="PF20415"/>
    </source>
</evidence>
<feature type="domain" description="DUF6699" evidence="1">
    <location>
        <begin position="6"/>
        <end position="128"/>
    </location>
</feature>
<gene>
    <name evidence="2" type="ORF">DXG03_004825</name>
</gene>
<reference evidence="2" key="1">
    <citation type="submission" date="2020-07" db="EMBL/GenBank/DDBJ databases">
        <authorList>
            <person name="Nieuwenhuis M."/>
            <person name="Van De Peppel L.J.J."/>
        </authorList>
    </citation>
    <scope>NUCLEOTIDE SEQUENCE</scope>
    <source>
        <strain evidence="2">AP01</strain>
        <tissue evidence="2">Mycelium</tissue>
    </source>
</reference>
<dbReference type="Pfam" id="PF20415">
    <property type="entry name" value="DUF6699"/>
    <property type="match status" value="1"/>
</dbReference>
<sequence>MSTQTLAQPACSLSTSRLVLISPKFPWPVVAISARKSQNPLRVSKTSSEKADSDVPLTVLDLLHAVHITLIARVTPEEWMSLGHGSRAQKQILQAYERRCVQAEGGWEEGVRRVDYLLGKTLLVGVEMYKTADKRDAVGRLVFSSP</sequence>
<name>A0A9P7KA29_9AGAR</name>
<reference evidence="2" key="2">
    <citation type="submission" date="2021-10" db="EMBL/GenBank/DDBJ databases">
        <title>Phylogenomics reveals ancestral predisposition of the termite-cultivated fungus Termitomyces towards a domesticated lifestyle.</title>
        <authorList>
            <person name="Auxier B."/>
            <person name="Grum-Grzhimaylo A."/>
            <person name="Cardenas M.E."/>
            <person name="Lodge J.D."/>
            <person name="Laessoe T."/>
            <person name="Pedersen O."/>
            <person name="Smith M.E."/>
            <person name="Kuyper T.W."/>
            <person name="Franco-Molano E.A."/>
            <person name="Baroni T.J."/>
            <person name="Aanen D.K."/>
        </authorList>
    </citation>
    <scope>NUCLEOTIDE SEQUENCE</scope>
    <source>
        <strain evidence="2">AP01</strain>
        <tissue evidence="2">Mycelium</tissue>
    </source>
</reference>
<dbReference type="Proteomes" id="UP000775547">
    <property type="component" value="Unassembled WGS sequence"/>
</dbReference>
<organism evidence="2 3">
    <name type="scientific">Asterophora parasitica</name>
    <dbReference type="NCBI Taxonomy" id="117018"/>
    <lineage>
        <taxon>Eukaryota</taxon>
        <taxon>Fungi</taxon>
        <taxon>Dikarya</taxon>
        <taxon>Basidiomycota</taxon>
        <taxon>Agaricomycotina</taxon>
        <taxon>Agaricomycetes</taxon>
        <taxon>Agaricomycetidae</taxon>
        <taxon>Agaricales</taxon>
        <taxon>Tricholomatineae</taxon>
        <taxon>Lyophyllaceae</taxon>
        <taxon>Asterophora</taxon>
    </lineage>
</organism>
<evidence type="ECO:0000313" key="3">
    <source>
        <dbReference type="Proteomes" id="UP000775547"/>
    </source>
</evidence>
<keyword evidence="3" id="KW-1185">Reference proteome</keyword>
<proteinExistence type="predicted"/>
<accession>A0A9P7KA29</accession>
<dbReference type="EMBL" id="JABCKV010000296">
    <property type="protein sequence ID" value="KAG5641520.1"/>
    <property type="molecule type" value="Genomic_DNA"/>
</dbReference>
<protein>
    <recommendedName>
        <fullName evidence="1">DUF6699 domain-containing protein</fullName>
    </recommendedName>
</protein>
<dbReference type="OrthoDB" id="3242468at2759"/>
<comment type="caution">
    <text evidence="2">The sequence shown here is derived from an EMBL/GenBank/DDBJ whole genome shotgun (WGS) entry which is preliminary data.</text>
</comment>
<dbReference type="InterPro" id="IPR046522">
    <property type="entry name" value="DUF6699"/>
</dbReference>